<dbReference type="EMBL" id="JBEPMB010000005">
    <property type="protein sequence ID" value="MET3614825.1"/>
    <property type="molecule type" value="Genomic_DNA"/>
</dbReference>
<name>A0ABV2J4A4_9HYPH</name>
<keyword evidence="1" id="KW-0472">Membrane</keyword>
<keyword evidence="1" id="KW-1133">Transmembrane helix</keyword>
<sequence>MVTVGSTIFLGAMALLFMNVAPLVGVLLFLCAIALAVLADQFLASRWSLLAAATSFGSYLVGTVH</sequence>
<feature type="transmembrane region" description="Helical" evidence="1">
    <location>
        <begin position="12"/>
        <end position="39"/>
    </location>
</feature>
<organism evidence="2 3">
    <name type="scientific">Rhizobium aquaticum</name>
    <dbReference type="NCBI Taxonomy" id="1549636"/>
    <lineage>
        <taxon>Bacteria</taxon>
        <taxon>Pseudomonadati</taxon>
        <taxon>Pseudomonadota</taxon>
        <taxon>Alphaproteobacteria</taxon>
        <taxon>Hyphomicrobiales</taxon>
        <taxon>Rhizobiaceae</taxon>
        <taxon>Rhizobium/Agrobacterium group</taxon>
        <taxon>Rhizobium</taxon>
    </lineage>
</organism>
<evidence type="ECO:0000313" key="2">
    <source>
        <dbReference type="EMBL" id="MET3614825.1"/>
    </source>
</evidence>
<keyword evidence="3" id="KW-1185">Reference proteome</keyword>
<gene>
    <name evidence="2" type="ORF">ABID16_003168</name>
</gene>
<dbReference type="RefSeq" id="WP_354557317.1">
    <property type="nucleotide sequence ID" value="NZ_JBEPMB010000005.1"/>
</dbReference>
<evidence type="ECO:0000256" key="1">
    <source>
        <dbReference type="SAM" id="Phobius"/>
    </source>
</evidence>
<keyword evidence="1" id="KW-0812">Transmembrane</keyword>
<dbReference type="Proteomes" id="UP001549047">
    <property type="component" value="Unassembled WGS sequence"/>
</dbReference>
<protein>
    <submittedName>
        <fullName evidence="2">ABC-type multidrug transport system permease subunit</fullName>
    </submittedName>
</protein>
<reference evidence="2 3" key="1">
    <citation type="submission" date="2024-06" db="EMBL/GenBank/DDBJ databases">
        <title>Genomic Encyclopedia of Type Strains, Phase IV (KMG-IV): sequencing the most valuable type-strain genomes for metagenomic binning, comparative biology and taxonomic classification.</title>
        <authorList>
            <person name="Goeker M."/>
        </authorList>
    </citation>
    <scope>NUCLEOTIDE SEQUENCE [LARGE SCALE GENOMIC DNA]</scope>
    <source>
        <strain evidence="2 3">DSM 29780</strain>
    </source>
</reference>
<comment type="caution">
    <text evidence="2">The sequence shown here is derived from an EMBL/GenBank/DDBJ whole genome shotgun (WGS) entry which is preliminary data.</text>
</comment>
<evidence type="ECO:0000313" key="3">
    <source>
        <dbReference type="Proteomes" id="UP001549047"/>
    </source>
</evidence>
<proteinExistence type="predicted"/>
<accession>A0ABV2J4A4</accession>